<dbReference type="InterPro" id="IPR001242">
    <property type="entry name" value="Condensation_dom"/>
</dbReference>
<dbReference type="InterPro" id="IPR010071">
    <property type="entry name" value="AA_adenyl_dom"/>
</dbReference>
<dbReference type="InterPro" id="IPR025110">
    <property type="entry name" value="AMP-bd_C"/>
</dbReference>
<dbReference type="InterPro" id="IPR036736">
    <property type="entry name" value="ACP-like_sf"/>
</dbReference>
<dbReference type="Gene3D" id="3.30.559.10">
    <property type="entry name" value="Chloramphenicol acetyltransferase-like domain"/>
    <property type="match status" value="2"/>
</dbReference>
<dbReference type="PANTHER" id="PTHR45527">
    <property type="entry name" value="NONRIBOSOMAL PEPTIDE SYNTHETASE"/>
    <property type="match status" value="1"/>
</dbReference>
<dbReference type="Gene3D" id="3.30.300.30">
    <property type="match status" value="2"/>
</dbReference>
<dbReference type="PROSITE" id="PS50075">
    <property type="entry name" value="CARRIER"/>
    <property type="match status" value="1"/>
</dbReference>
<dbReference type="PROSITE" id="PS00455">
    <property type="entry name" value="AMP_BINDING"/>
    <property type="match status" value="2"/>
</dbReference>
<dbReference type="CDD" id="cd19531">
    <property type="entry name" value="LCL_NRPS-like"/>
    <property type="match status" value="1"/>
</dbReference>
<evidence type="ECO:0000313" key="5">
    <source>
        <dbReference type="EMBL" id="MDB6375159.1"/>
    </source>
</evidence>
<evidence type="ECO:0000256" key="1">
    <source>
        <dbReference type="ARBA" id="ARBA00001957"/>
    </source>
</evidence>
<keyword evidence="2" id="KW-0596">Phosphopantetheine</keyword>
<evidence type="ECO:0000259" key="4">
    <source>
        <dbReference type="PROSITE" id="PS50075"/>
    </source>
</evidence>
<dbReference type="Gene3D" id="1.10.1200.10">
    <property type="entry name" value="ACP-like"/>
    <property type="match status" value="1"/>
</dbReference>
<dbReference type="SUPFAM" id="SSF47336">
    <property type="entry name" value="ACP-like"/>
    <property type="match status" value="1"/>
</dbReference>
<evidence type="ECO:0000313" key="6">
    <source>
        <dbReference type="Proteomes" id="UP001212996"/>
    </source>
</evidence>
<reference evidence="5" key="1">
    <citation type="submission" date="2023-01" db="EMBL/GenBank/DDBJ databases">
        <title>Genome sequencing of Photorhabdus bodei 09-20.</title>
        <authorList>
            <person name="Kalindamar S."/>
            <person name="Kumru S."/>
        </authorList>
    </citation>
    <scope>NUCLEOTIDE SEQUENCE</scope>
    <source>
        <strain evidence="5">09-20</strain>
    </source>
</reference>
<dbReference type="InterPro" id="IPR020845">
    <property type="entry name" value="AMP-binding_CS"/>
</dbReference>
<proteinExistence type="predicted"/>
<dbReference type="Gene3D" id="3.40.50.980">
    <property type="match status" value="4"/>
</dbReference>
<dbReference type="InterPro" id="IPR045851">
    <property type="entry name" value="AMP-bd_C_sf"/>
</dbReference>
<feature type="non-terminal residue" evidence="5">
    <location>
        <position position="1979"/>
    </location>
</feature>
<accession>A0AAW6BTY2</accession>
<comment type="cofactor">
    <cofactor evidence="1">
        <name>pantetheine 4'-phosphate</name>
        <dbReference type="ChEBI" id="CHEBI:47942"/>
    </cofactor>
</comment>
<evidence type="ECO:0000256" key="2">
    <source>
        <dbReference type="ARBA" id="ARBA00022450"/>
    </source>
</evidence>
<dbReference type="NCBIfam" id="TIGR01733">
    <property type="entry name" value="AA-adenyl-dom"/>
    <property type="match status" value="2"/>
</dbReference>
<comment type="caution">
    <text evidence="5">The sequence shown here is derived from an EMBL/GenBank/DDBJ whole genome shotgun (WGS) entry which is preliminary data.</text>
</comment>
<gene>
    <name evidence="5" type="ORF">PH362_25595</name>
</gene>
<dbReference type="SUPFAM" id="SSF56801">
    <property type="entry name" value="Acetyl-CoA synthetase-like"/>
    <property type="match status" value="2"/>
</dbReference>
<dbReference type="Pfam" id="PF00668">
    <property type="entry name" value="Condensation"/>
    <property type="match status" value="2"/>
</dbReference>
<dbReference type="GO" id="GO:0003824">
    <property type="term" value="F:catalytic activity"/>
    <property type="evidence" value="ECO:0007669"/>
    <property type="project" value="InterPro"/>
</dbReference>
<keyword evidence="3" id="KW-0597">Phosphoprotein</keyword>
<sequence length="1979" mass="221840">MKNDKMVTPQTKRENAYLSASQQRMWSVHCIKDRSENYHVSASYKLVGSLNIELFHQALNILFIRHDVLCSTLIDDNSFLVVNTLSNNNSPSILISDLRAVDEQEKRIAQIIDDTLNTPFDFPREPLIRACLVQINNEEYIFLLNQHPVIADNFSVSILINELCVIYNDLLNHRTISLPPITQYFADYIAWQNHYLTKERLSIQREYWQQQLIDIPPLLTLPTTYPRLNNLPPKGDICAFTLNKDLTNQLKQISQEQGITLLMTIMTAWAIVLHRLSGQDCIVIGTPFANQNNKEIKSIVRPFANILPVRIDIDNDATIEELLVQVSNTMMNVQDNQDIPFKCLVEATNPECNIAYSTIFQAFITWLDCYKNECEFQGIKISPIDYHSNTVKVDLELFMYQREEEIIGGINYATALFDKPTIERQLNYFLIVLNTMAKNVTQCIKEIDILSADERELLLNQWNDTAGDYPSEYCIHELLERQVIKTPHAPALVFDGHTLSYAELNQQANRLAHRLIAEGVVPDSRVVICVDRTPLMVIGLLAILKAGGAYIPLDPSYPSARLHYILDDAAPVLLLHDDIGTDKLHDISVAKKRLDINAVLAEGIELSADNPCVMGLNSRNLAYVIYTSGSTGNPKGVQNEHRSVMNRLYWIQQTYQLTPDDVVLQKTTFSFDVSVWELFCSFMSGAKMVLATTEQQKNLSQLIELISQEKVTTLHFVPSVLTTFLKEPDLTRCLTLKHLFCSGEALHPTTVKHCQALMPWVRLYNLYGPTEAAIDVTYWHCPDNFEGQVVPIGKPITNSRIYLLDNQQRPVPLGVIGELYIGGVGVARGYLNRPELTAECFLADPFHSELDARMYRTGDLARYDRDGNIEYIGRNDHQVKIRGFRIELGEIETCLETHSTVQQAVVIAHEGSREDKQLVAYVVLVQGNESDQATAVLRQYLLSVLPEYMVPAAFVMMADFPLTPNGKLDRKALPTPDATAYQRQHYQPPQGEIEILLAEMWSQLLSINHISRFDNFFTLGGHSLLIMQLMRLLRDKCYIVQSGALFSRPILAEQATLLIKIDDAFAVPPNLITVECKRIVPEMLPLINIEQADIDRLVSQVPGGLTNIQDIYALSSLQDGILFHHLLAEEGDPYLLTRQIAFADRSLIDRYLVAVQQVIERHDILRTAFIWQGLSIPAQVVLRQVSLSVTELILNPADGSVCDQLAQRFNPRHYRLDLGQAPLLRFVIVRETSGRWLLLQLMHHLIGDQTTLEMMNSEVRAYLTGQENRLPIPAPFRNLVAQSRLEHSQKEHARFFTDMLAEVDEPTLPFGVTEVYSDGSQIVEFHRMLAAELNDRLRDQAKCLGVSLATLCHLAWALVLSRISGQKRVVFGTVLFGRMQAGEGADSGMGLFINTLPLRLDIDETPVRNSVWVVHSRLAGLLAHEHASLVLAQRCSNVANGMPLFNALLNYRHNSPLTASDEPLNGIEFLGDQGSTHYPFALSVEDFGEALSLTVQVVQPFDSERICGYMQQALESLVEALEQTPNVPVRELEILPKTERTLLLEIWNATETTYPDSLCIHQLFEQQVEKTPKALALIAGDKSLSYGELNICANRLARQLIEQGIRPGDHVALLLERSTELVVAQLAVLKAGAVYVPVDPDVPDERKNWLISDCAARLLLTDTRAEIPAGLAVPLLRFPDEKSTDSEQDGINPDLPRSSTELAYIMYTSGSTGIPKGVLVPHRAVVRLVINNGYAEIEPDDRVAFAANPAFDASTFEVWAPLLNGGALVVVDHATLLTPLEFVQVLQVQRITALWLSAGLFNQLAVELSPVLPQIKLLIVGGDALDPHVIGQVLSTNPPQQLLNGYGPSEGTTFTTTYRIEALAPGATHIPIGRPIANTRVYLLDAERQPVPLGVTGEIYIGGDGVACGYLNRPELTAERFLVDPFSDTPDAQMYRTGDLARYLPDGNLEFLGRNDQQVKIRGFRIEPGEIEARLMECP</sequence>
<dbReference type="PANTHER" id="PTHR45527:SF1">
    <property type="entry name" value="FATTY ACID SYNTHASE"/>
    <property type="match status" value="1"/>
</dbReference>
<dbReference type="FunFam" id="2.30.38.10:FF:000001">
    <property type="entry name" value="Non-ribosomal peptide synthetase PvdI"/>
    <property type="match status" value="2"/>
</dbReference>
<dbReference type="InterPro" id="IPR009081">
    <property type="entry name" value="PP-bd_ACP"/>
</dbReference>
<dbReference type="InterPro" id="IPR000873">
    <property type="entry name" value="AMP-dep_synth/lig_dom"/>
</dbReference>
<dbReference type="CDD" id="cd12117">
    <property type="entry name" value="A_NRPS_Srf_like"/>
    <property type="match status" value="1"/>
</dbReference>
<dbReference type="Gene3D" id="2.30.38.10">
    <property type="entry name" value="Luciferase, Domain 3"/>
    <property type="match status" value="2"/>
</dbReference>
<dbReference type="FunFam" id="3.40.50.980:FF:000001">
    <property type="entry name" value="Non-ribosomal peptide synthetase"/>
    <property type="match status" value="2"/>
</dbReference>
<organism evidence="5 6">
    <name type="scientific">Photorhabdus bodei</name>
    <dbReference type="NCBI Taxonomy" id="2029681"/>
    <lineage>
        <taxon>Bacteria</taxon>
        <taxon>Pseudomonadati</taxon>
        <taxon>Pseudomonadota</taxon>
        <taxon>Gammaproteobacteria</taxon>
        <taxon>Enterobacterales</taxon>
        <taxon>Morganellaceae</taxon>
        <taxon>Photorhabdus</taxon>
    </lineage>
</organism>
<name>A0AAW6BTY2_9GAMM</name>
<dbReference type="FunFam" id="3.30.300.30:FF:000010">
    <property type="entry name" value="Enterobactin synthetase component F"/>
    <property type="match status" value="1"/>
</dbReference>
<dbReference type="FunFam" id="3.40.50.980:FF:000002">
    <property type="entry name" value="Enterobactin synthetase component F"/>
    <property type="match status" value="1"/>
</dbReference>
<dbReference type="GO" id="GO:0031177">
    <property type="term" value="F:phosphopantetheine binding"/>
    <property type="evidence" value="ECO:0007669"/>
    <property type="project" value="TreeGrafter"/>
</dbReference>
<evidence type="ECO:0000256" key="3">
    <source>
        <dbReference type="ARBA" id="ARBA00022553"/>
    </source>
</evidence>
<feature type="domain" description="Carrier" evidence="4">
    <location>
        <begin position="988"/>
        <end position="1072"/>
    </location>
</feature>
<dbReference type="InterPro" id="IPR023213">
    <property type="entry name" value="CAT-like_dom_sf"/>
</dbReference>
<dbReference type="RefSeq" id="WP_271868182.1">
    <property type="nucleotide sequence ID" value="NZ_JAQMFO010000090.1"/>
</dbReference>
<dbReference type="EMBL" id="JAQMFO010000090">
    <property type="protein sequence ID" value="MDB6375159.1"/>
    <property type="molecule type" value="Genomic_DNA"/>
</dbReference>
<dbReference type="Pfam" id="PF13193">
    <property type="entry name" value="AMP-binding_C"/>
    <property type="match status" value="1"/>
</dbReference>
<dbReference type="SUPFAM" id="SSF52777">
    <property type="entry name" value="CoA-dependent acyltransferases"/>
    <property type="match status" value="4"/>
</dbReference>
<dbReference type="CDD" id="cd05930">
    <property type="entry name" value="A_NRPS"/>
    <property type="match status" value="1"/>
</dbReference>
<dbReference type="CDD" id="cd19544">
    <property type="entry name" value="E-C_NRPS"/>
    <property type="match status" value="1"/>
</dbReference>
<dbReference type="GO" id="GO:0043041">
    <property type="term" value="P:amino acid activation for nonribosomal peptide biosynthetic process"/>
    <property type="evidence" value="ECO:0007669"/>
    <property type="project" value="TreeGrafter"/>
</dbReference>
<dbReference type="Proteomes" id="UP001212996">
    <property type="component" value="Unassembled WGS sequence"/>
</dbReference>
<dbReference type="GO" id="GO:0005737">
    <property type="term" value="C:cytoplasm"/>
    <property type="evidence" value="ECO:0007669"/>
    <property type="project" value="TreeGrafter"/>
</dbReference>
<dbReference type="Pfam" id="PF00501">
    <property type="entry name" value="AMP-binding"/>
    <property type="match status" value="2"/>
</dbReference>
<protein>
    <submittedName>
        <fullName evidence="5">Amino acid adenylation domain-containing protein</fullName>
    </submittedName>
</protein>
<dbReference type="Gene3D" id="3.30.559.30">
    <property type="entry name" value="Nonribosomal peptide synthetase, condensation domain"/>
    <property type="match status" value="2"/>
</dbReference>
<dbReference type="FunFam" id="3.40.50.12780:FF:000012">
    <property type="entry name" value="Non-ribosomal peptide synthetase"/>
    <property type="match status" value="2"/>
</dbReference>
<dbReference type="NCBIfam" id="NF003417">
    <property type="entry name" value="PRK04813.1"/>
    <property type="match status" value="2"/>
</dbReference>
<dbReference type="GO" id="GO:0044550">
    <property type="term" value="P:secondary metabolite biosynthetic process"/>
    <property type="evidence" value="ECO:0007669"/>
    <property type="project" value="UniProtKB-ARBA"/>
</dbReference>